<feature type="region of interest" description="Disordered" evidence="1">
    <location>
        <begin position="1"/>
        <end position="38"/>
    </location>
</feature>
<sequence>MNSTDQLCNFEATKIPQPQPQPHGERKKQVRRRRQSRRLYKQMPLNMAEARREIVTALKLHRASTKEAKEQQQKQDQQIKHSLPMYPHQFTPCFEPERRMKSRRNPRIYPDCSFYFENGSDFIAPPPVAQSLHLDIPIQTLGLNPNFEDTSSVVCSNNNNNHSFYSLSFLPPSSYICPTFDYAATTHQEVPKSISLSEEEGRLMASDLFWSNNFPTGESEKEIHGAVEEEEEEEEAMVAEIRSVDEKPLEIDGQTHCTFENVPTGQSEEAMEFPDWLSINDDFLQPRSNYQFSNEDYLQDPDLSCMDIGEIEDVDGDWLA</sequence>
<dbReference type="GeneID" id="111446225"/>
<dbReference type="KEGG" id="cmos:111446225"/>
<organism evidence="2 3">
    <name type="scientific">Cucurbita moschata</name>
    <name type="common">Winter crookneck squash</name>
    <name type="synonym">Cucurbita pepo var. moschata</name>
    <dbReference type="NCBI Taxonomy" id="3662"/>
    <lineage>
        <taxon>Eukaryota</taxon>
        <taxon>Viridiplantae</taxon>
        <taxon>Streptophyta</taxon>
        <taxon>Embryophyta</taxon>
        <taxon>Tracheophyta</taxon>
        <taxon>Spermatophyta</taxon>
        <taxon>Magnoliopsida</taxon>
        <taxon>eudicotyledons</taxon>
        <taxon>Gunneridae</taxon>
        <taxon>Pentapetalae</taxon>
        <taxon>rosids</taxon>
        <taxon>fabids</taxon>
        <taxon>Cucurbitales</taxon>
        <taxon>Cucurbitaceae</taxon>
        <taxon>Cucurbiteae</taxon>
        <taxon>Cucurbita</taxon>
    </lineage>
</organism>
<gene>
    <name evidence="3" type="primary">LOC111446225</name>
</gene>
<proteinExistence type="predicted"/>
<dbReference type="RefSeq" id="XP_022940715.1">
    <property type="nucleotide sequence ID" value="XM_023084947.1"/>
</dbReference>
<protein>
    <submittedName>
        <fullName evidence="3">Uncharacterized protein LOC111446225</fullName>
    </submittedName>
</protein>
<dbReference type="PANTHER" id="PTHR37256">
    <property type="entry name" value="E1A-BINDING PROTEIN P400-LIKE"/>
    <property type="match status" value="1"/>
</dbReference>
<evidence type="ECO:0000256" key="1">
    <source>
        <dbReference type="SAM" id="MobiDB-lite"/>
    </source>
</evidence>
<accession>A0A6J1FRD8</accession>
<dbReference type="AlphaFoldDB" id="A0A6J1FRD8"/>
<evidence type="ECO:0000313" key="2">
    <source>
        <dbReference type="Proteomes" id="UP000504609"/>
    </source>
</evidence>
<feature type="compositionally biased region" description="Basic residues" evidence="1">
    <location>
        <begin position="25"/>
        <end position="38"/>
    </location>
</feature>
<dbReference type="Proteomes" id="UP000504609">
    <property type="component" value="Unplaced"/>
</dbReference>
<keyword evidence="2" id="KW-1185">Reference proteome</keyword>
<dbReference type="PANTHER" id="PTHR37256:SF1">
    <property type="entry name" value="MYB-LIKE PROTEIN A"/>
    <property type="match status" value="1"/>
</dbReference>
<name>A0A6J1FRD8_CUCMO</name>
<evidence type="ECO:0000313" key="3">
    <source>
        <dbReference type="RefSeq" id="XP_022940715.1"/>
    </source>
</evidence>
<reference evidence="3" key="1">
    <citation type="submission" date="2025-08" db="UniProtKB">
        <authorList>
            <consortium name="RefSeq"/>
        </authorList>
    </citation>
    <scope>IDENTIFICATION</scope>
    <source>
        <tissue evidence="3">Young leaves</tissue>
    </source>
</reference>